<dbReference type="EMBL" id="CP002105">
    <property type="protein sequence ID" value="ADL13826.1"/>
    <property type="molecule type" value="Genomic_DNA"/>
</dbReference>
<dbReference type="AlphaFoldDB" id="D9QUM5"/>
<sequence length="148" mass="17143">MSRQKRIIFTFGFIFLLLIGSIFLSNKIRAEVNLNTVLTTNGLDKDGRPIKFKRVFILNKAPAVQYYADWNSDNSSHKVLIEWLGPQHQIINQLKLSNFSGNAVKSYISLEKRIQEQIVVPNQPGEYLIKLYIDEELRAVTKFELKED</sequence>
<reference evidence="1 2" key="1">
    <citation type="journal article" date="2010" name="Stand. Genomic Sci.">
        <title>Complete genome sequence of Acetohalobium arabaticum type strain (Z-7288).</title>
        <authorList>
            <person name="Sikorski J."/>
            <person name="Lapidus A."/>
            <person name="Chertkov O."/>
            <person name="Lucas S."/>
            <person name="Copeland A."/>
            <person name="Glavina Del Rio T."/>
            <person name="Nolan M."/>
            <person name="Tice H."/>
            <person name="Cheng J.F."/>
            <person name="Han C."/>
            <person name="Brambilla E."/>
            <person name="Pitluck S."/>
            <person name="Liolios K."/>
            <person name="Ivanova N."/>
            <person name="Mavromatis K."/>
            <person name="Mikhailova N."/>
            <person name="Pati A."/>
            <person name="Bruce D."/>
            <person name="Detter C."/>
            <person name="Tapia R."/>
            <person name="Goodwin L."/>
            <person name="Chen A."/>
            <person name="Palaniappan K."/>
            <person name="Land M."/>
            <person name="Hauser L."/>
            <person name="Chang Y.J."/>
            <person name="Jeffries C.D."/>
            <person name="Rohde M."/>
            <person name="Goker M."/>
            <person name="Spring S."/>
            <person name="Woyke T."/>
            <person name="Bristow J."/>
            <person name="Eisen J.A."/>
            <person name="Markowitz V."/>
            <person name="Hugenholtz P."/>
            <person name="Kyrpides N.C."/>
            <person name="Klenk H.P."/>
        </authorList>
    </citation>
    <scope>NUCLEOTIDE SEQUENCE [LARGE SCALE GENOMIC DNA]</scope>
    <source>
        <strain evidence="2">ATCC 49924 / DSM 5501 / Z-7288</strain>
    </source>
</reference>
<accession>D9QUM5</accession>
<dbReference type="RefSeq" id="WP_013279267.1">
    <property type="nucleotide sequence ID" value="NC_014378.1"/>
</dbReference>
<dbReference type="OrthoDB" id="2112337at2"/>
<proteinExistence type="predicted"/>
<dbReference type="KEGG" id="aar:Acear_2345"/>
<protein>
    <submittedName>
        <fullName evidence="1">Uncharacterized protein</fullName>
    </submittedName>
</protein>
<name>D9QUM5_ACEAZ</name>
<dbReference type="Proteomes" id="UP000001661">
    <property type="component" value="Chromosome"/>
</dbReference>
<dbReference type="STRING" id="574087.Acear_2345"/>
<gene>
    <name evidence="1" type="ordered locus">Acear_2345</name>
</gene>
<keyword evidence="2" id="KW-1185">Reference proteome</keyword>
<evidence type="ECO:0000313" key="2">
    <source>
        <dbReference type="Proteomes" id="UP000001661"/>
    </source>
</evidence>
<dbReference type="HOGENOM" id="CLU_1842324_0_0_9"/>
<organism evidence="1 2">
    <name type="scientific">Acetohalobium arabaticum (strain ATCC 49924 / DSM 5501 / Z-7288)</name>
    <dbReference type="NCBI Taxonomy" id="574087"/>
    <lineage>
        <taxon>Bacteria</taxon>
        <taxon>Bacillati</taxon>
        <taxon>Bacillota</taxon>
        <taxon>Clostridia</taxon>
        <taxon>Halanaerobiales</taxon>
        <taxon>Halobacteroidaceae</taxon>
        <taxon>Acetohalobium</taxon>
    </lineage>
</organism>
<evidence type="ECO:0000313" key="1">
    <source>
        <dbReference type="EMBL" id="ADL13826.1"/>
    </source>
</evidence>